<organism evidence="1">
    <name type="scientific">Arion vulgaris</name>
    <dbReference type="NCBI Taxonomy" id="1028688"/>
    <lineage>
        <taxon>Eukaryota</taxon>
        <taxon>Metazoa</taxon>
        <taxon>Spiralia</taxon>
        <taxon>Lophotrochozoa</taxon>
        <taxon>Mollusca</taxon>
        <taxon>Gastropoda</taxon>
        <taxon>Heterobranchia</taxon>
        <taxon>Euthyneura</taxon>
        <taxon>Panpulmonata</taxon>
        <taxon>Eupulmonata</taxon>
        <taxon>Stylommatophora</taxon>
        <taxon>Helicina</taxon>
        <taxon>Arionoidea</taxon>
        <taxon>Arionidae</taxon>
        <taxon>Arion</taxon>
    </lineage>
</organism>
<protein>
    <submittedName>
        <fullName evidence="1">Uncharacterized protein</fullName>
    </submittedName>
</protein>
<feature type="non-terminal residue" evidence="1">
    <location>
        <position position="49"/>
    </location>
</feature>
<accession>A0A0B7BKQ2</accession>
<name>A0A0B7BKQ2_9EUPU</name>
<proteinExistence type="predicted"/>
<gene>
    <name evidence="1" type="primary">ORF195333</name>
</gene>
<reference evidence="1" key="1">
    <citation type="submission" date="2014-12" db="EMBL/GenBank/DDBJ databases">
        <title>Insight into the proteome of Arion vulgaris.</title>
        <authorList>
            <person name="Aradska J."/>
            <person name="Bulat T."/>
            <person name="Smidak R."/>
            <person name="Sarate P."/>
            <person name="Gangsoo J."/>
            <person name="Sialana F."/>
            <person name="Bilban M."/>
            <person name="Lubec G."/>
        </authorList>
    </citation>
    <scope>NUCLEOTIDE SEQUENCE</scope>
    <source>
        <tissue evidence="1">Skin</tissue>
    </source>
</reference>
<evidence type="ECO:0000313" key="1">
    <source>
        <dbReference type="EMBL" id="CEK93437.1"/>
    </source>
</evidence>
<dbReference type="EMBL" id="HACG01046572">
    <property type="protein sequence ID" value="CEK93437.1"/>
    <property type="molecule type" value="Transcribed_RNA"/>
</dbReference>
<sequence length="49" mass="5757">MDNIRIEERKEEKNNILELLFADEQVLIAENAEYLQNHLSLVNINGEKC</sequence>
<dbReference type="AlphaFoldDB" id="A0A0B7BKQ2"/>